<dbReference type="InterPro" id="IPR051960">
    <property type="entry name" value="eIF2B_gamma"/>
</dbReference>
<accession>A0A0C2XHQ5</accession>
<dbReference type="GO" id="GO:0003743">
    <property type="term" value="F:translation initiation factor activity"/>
    <property type="evidence" value="ECO:0007669"/>
    <property type="project" value="UniProtKB-KW"/>
</dbReference>
<organism evidence="13 14">
    <name type="scientific">Amanita muscaria (strain Koide BX008)</name>
    <dbReference type="NCBI Taxonomy" id="946122"/>
    <lineage>
        <taxon>Eukaryota</taxon>
        <taxon>Fungi</taxon>
        <taxon>Dikarya</taxon>
        <taxon>Basidiomycota</taxon>
        <taxon>Agaricomycotina</taxon>
        <taxon>Agaricomycetes</taxon>
        <taxon>Agaricomycetidae</taxon>
        <taxon>Agaricales</taxon>
        <taxon>Pluteineae</taxon>
        <taxon>Amanitaceae</taxon>
        <taxon>Amanita</taxon>
    </lineage>
</organism>
<name>A0A0C2XHQ5_AMAMK</name>
<dbReference type="SUPFAM" id="SSF53448">
    <property type="entry name" value="Nucleotide-diphospho-sugar transferases"/>
    <property type="match status" value="1"/>
</dbReference>
<evidence type="ECO:0000259" key="12">
    <source>
        <dbReference type="Pfam" id="PF25084"/>
    </source>
</evidence>
<comment type="subunit">
    <text evidence="9">Component of the translation initiation factor 2B (eIF2B) complex which is a heterodecamer of two sets of five different subunits: alpha, beta, gamma, delta and epsilon. Subunits alpha, beta and delta comprise a regulatory subcomplex and subunits epsilon and gamma comprise a catalytic subcomplex. Within the complex, the hexameric regulatory complex resides at the center, with the two heterodimeric catalytic subcomplexes bound on opposite sides.</text>
</comment>
<evidence type="ECO:0000259" key="11">
    <source>
        <dbReference type="Pfam" id="PF00483"/>
    </source>
</evidence>
<dbReference type="PANTHER" id="PTHR45989">
    <property type="entry name" value="TRANSLATION INITIATION FACTOR EIF-2B SUBUNIT GAMMA"/>
    <property type="match status" value="1"/>
</dbReference>
<dbReference type="FunCoup" id="A0A0C2XHQ5">
    <property type="interactions" value="362"/>
</dbReference>
<dbReference type="PANTHER" id="PTHR45989:SF1">
    <property type="entry name" value="TRANSLATION INITIATION FACTOR EIF-2B SUBUNIT GAMMA"/>
    <property type="match status" value="1"/>
</dbReference>
<gene>
    <name evidence="13" type="ORF">M378DRAFT_190807</name>
</gene>
<protein>
    <recommendedName>
        <fullName evidence="6">Translation initiation factor eIF2B subunit gamma</fullName>
    </recommendedName>
    <alternativeName>
        <fullName evidence="7">eIF2B GDP-GTP exchange factor subunit gamma</fullName>
    </alternativeName>
</protein>
<comment type="function">
    <text evidence="8">Acts as a component of the translation initiation factor 2B (eIF2B) complex, which catalyzes the exchange of GDP for GTP on the eukaryotic initiation factor 2 (eIF2) complex gamma subunit. Its guanine nucleotide exchange factor activity is repressed when bound to eIF2 complex phosphorylated on the alpha subunit, thereby limiting the amount of methionyl-initiator methionine tRNA available to the ribosome and consequently global translation is repressed.</text>
</comment>
<dbReference type="InterPro" id="IPR029044">
    <property type="entry name" value="Nucleotide-diphossugar_trans"/>
</dbReference>
<dbReference type="AlphaFoldDB" id="A0A0C2XHQ5"/>
<keyword evidence="4" id="KW-0396">Initiation factor</keyword>
<dbReference type="GO" id="GO:0005829">
    <property type="term" value="C:cytosol"/>
    <property type="evidence" value="ECO:0007669"/>
    <property type="project" value="UniProtKB-SubCell"/>
</dbReference>
<evidence type="ECO:0000256" key="6">
    <source>
        <dbReference type="ARBA" id="ARBA00044196"/>
    </source>
</evidence>
<reference evidence="13 14" key="1">
    <citation type="submission" date="2014-04" db="EMBL/GenBank/DDBJ databases">
        <title>Evolutionary Origins and Diversification of the Mycorrhizal Mutualists.</title>
        <authorList>
            <consortium name="DOE Joint Genome Institute"/>
            <consortium name="Mycorrhizal Genomics Consortium"/>
            <person name="Kohler A."/>
            <person name="Kuo A."/>
            <person name="Nagy L.G."/>
            <person name="Floudas D."/>
            <person name="Copeland A."/>
            <person name="Barry K.W."/>
            <person name="Cichocki N."/>
            <person name="Veneault-Fourrey C."/>
            <person name="LaButti K."/>
            <person name="Lindquist E.A."/>
            <person name="Lipzen A."/>
            <person name="Lundell T."/>
            <person name="Morin E."/>
            <person name="Murat C."/>
            <person name="Riley R."/>
            <person name="Ohm R."/>
            <person name="Sun H."/>
            <person name="Tunlid A."/>
            <person name="Henrissat B."/>
            <person name="Grigoriev I.V."/>
            <person name="Hibbett D.S."/>
            <person name="Martin F."/>
        </authorList>
    </citation>
    <scope>NUCLEOTIDE SEQUENCE [LARGE SCALE GENOMIC DNA]</scope>
    <source>
        <strain evidence="13 14">Koide BX008</strain>
    </source>
</reference>
<comment type="similarity">
    <text evidence="2">Belongs to the eIF-2B gamma/epsilon subunits family.</text>
</comment>
<evidence type="ECO:0000256" key="7">
    <source>
        <dbReference type="ARBA" id="ARBA00044229"/>
    </source>
</evidence>
<feature type="domain" description="Nucleotidyl transferase" evidence="11">
    <location>
        <begin position="16"/>
        <end position="131"/>
    </location>
</feature>
<feature type="compositionally biased region" description="Polar residues" evidence="10">
    <location>
        <begin position="309"/>
        <end position="323"/>
    </location>
</feature>
<dbReference type="Proteomes" id="UP000054549">
    <property type="component" value="Unassembled WGS sequence"/>
</dbReference>
<keyword evidence="14" id="KW-1185">Reference proteome</keyword>
<dbReference type="EMBL" id="KN818227">
    <property type="protein sequence ID" value="KIL68986.1"/>
    <property type="molecule type" value="Genomic_DNA"/>
</dbReference>
<comment type="subcellular location">
    <subcellularLocation>
        <location evidence="1">Cytoplasm</location>
        <location evidence="1">Cytosol</location>
    </subcellularLocation>
</comment>
<dbReference type="InterPro" id="IPR005835">
    <property type="entry name" value="NTP_transferase_dom"/>
</dbReference>
<dbReference type="Pfam" id="PF25084">
    <property type="entry name" value="LbH_EIF2B"/>
    <property type="match status" value="1"/>
</dbReference>
<evidence type="ECO:0000256" key="2">
    <source>
        <dbReference type="ARBA" id="ARBA00007878"/>
    </source>
</evidence>
<proteinExistence type="inferred from homology"/>
<dbReference type="InterPro" id="IPR056764">
    <property type="entry name" value="LbH_EIF2B3/5"/>
</dbReference>
<dbReference type="GO" id="GO:0005085">
    <property type="term" value="F:guanyl-nucleotide exchange factor activity"/>
    <property type="evidence" value="ECO:0007669"/>
    <property type="project" value="TreeGrafter"/>
</dbReference>
<sequence length="490" mass="54751">MDLDGVKHELESEFIAIILAGFGNDLRPLTSDYGDEACPKALLPLANRPLLEYVLSWLEQSGIKDVLLICPETHRSTLHHHINSEVSSSLRVDLQSLPEPQDAGVGTCTLLRHFSDRVKKDFVLLPCDFIPPPSFSLQMLLDRFRTDIVSDGAAVITCWYPGPNSEHNQPLDEWGPSPYSSILCDALEETLLYIDASEDPEFNGEDFFFRTAMLTKHPRTKLLGGYQDSHIYVCQRAILDTLCAKPRCLSFREEFLPWLCKMNYQSNKKQKYGYVLQPSLNAPQNLALEHSTHHAGAHMLPSPAYATRPQRQPNYSATQIPSNRSANEKSLSLRIGIVLLSAGAFRVNSISSLFEVNRRILLNVAYTLPLDPKDRSLIDSKAQISVDSIVGSSTQVSERAMIKKSTIGRHCKIGKQARITNCILFDHCIVEEGARLDSCILGKNSKIGAMSEITRCITQAGYEVTSRESIKGEKLEVSDWMAPSNFPELE</sequence>
<evidence type="ECO:0000313" key="14">
    <source>
        <dbReference type="Proteomes" id="UP000054549"/>
    </source>
</evidence>
<feature type="domain" description="EIF2B subunit epsilon/gamma LbH" evidence="12">
    <location>
        <begin position="378"/>
        <end position="464"/>
    </location>
</feature>
<dbReference type="CDD" id="cd04652">
    <property type="entry name" value="LbH_eIF2B_gamma_C"/>
    <property type="match status" value="1"/>
</dbReference>
<evidence type="ECO:0000256" key="3">
    <source>
        <dbReference type="ARBA" id="ARBA00022490"/>
    </source>
</evidence>
<dbReference type="Gene3D" id="2.160.10.10">
    <property type="entry name" value="Hexapeptide repeat proteins"/>
    <property type="match status" value="1"/>
</dbReference>
<dbReference type="Gene3D" id="3.90.550.10">
    <property type="entry name" value="Spore Coat Polysaccharide Biosynthesis Protein SpsA, Chain A"/>
    <property type="match status" value="1"/>
</dbReference>
<evidence type="ECO:0000256" key="9">
    <source>
        <dbReference type="ARBA" id="ARBA00046432"/>
    </source>
</evidence>
<evidence type="ECO:0000256" key="10">
    <source>
        <dbReference type="SAM" id="MobiDB-lite"/>
    </source>
</evidence>
<keyword evidence="5" id="KW-0648">Protein biosynthesis</keyword>
<feature type="region of interest" description="Disordered" evidence="10">
    <location>
        <begin position="304"/>
        <end position="323"/>
    </location>
</feature>
<evidence type="ECO:0000256" key="1">
    <source>
        <dbReference type="ARBA" id="ARBA00004514"/>
    </source>
</evidence>
<dbReference type="HOGENOM" id="CLU_016743_3_0_1"/>
<evidence type="ECO:0000256" key="4">
    <source>
        <dbReference type="ARBA" id="ARBA00022540"/>
    </source>
</evidence>
<evidence type="ECO:0000313" key="13">
    <source>
        <dbReference type="EMBL" id="KIL68986.1"/>
    </source>
</evidence>
<dbReference type="GO" id="GO:0005851">
    <property type="term" value="C:eukaryotic translation initiation factor 2B complex"/>
    <property type="evidence" value="ECO:0007669"/>
    <property type="project" value="TreeGrafter"/>
</dbReference>
<dbReference type="STRING" id="946122.A0A0C2XHQ5"/>
<dbReference type="GO" id="GO:0002183">
    <property type="term" value="P:cytoplasmic translational initiation"/>
    <property type="evidence" value="ECO:0007669"/>
    <property type="project" value="TreeGrafter"/>
</dbReference>
<dbReference type="Pfam" id="PF00483">
    <property type="entry name" value="NTP_transferase"/>
    <property type="match status" value="1"/>
</dbReference>
<dbReference type="InParanoid" id="A0A0C2XHQ5"/>
<keyword evidence="3" id="KW-0963">Cytoplasm</keyword>
<dbReference type="OrthoDB" id="1733332at2759"/>
<evidence type="ECO:0000256" key="8">
    <source>
        <dbReference type="ARBA" id="ARBA00045373"/>
    </source>
</evidence>
<evidence type="ECO:0000256" key="5">
    <source>
        <dbReference type="ARBA" id="ARBA00022917"/>
    </source>
</evidence>